<comment type="similarity">
    <text evidence="1">Belongs to the transferase hexapeptide repeat family.</text>
</comment>
<evidence type="ECO:0000256" key="3">
    <source>
        <dbReference type="ARBA" id="ARBA00023315"/>
    </source>
</evidence>
<dbReference type="EMBL" id="ABKSPD020000012">
    <property type="protein sequence ID" value="EKW9777270.1"/>
    <property type="molecule type" value="Genomic_DNA"/>
</dbReference>
<evidence type="ECO:0000256" key="2">
    <source>
        <dbReference type="ARBA" id="ARBA00022679"/>
    </source>
</evidence>
<name>A0AAN3YVX3_PROMI</name>
<dbReference type="CDD" id="cd03354">
    <property type="entry name" value="LbH_SAT"/>
    <property type="match status" value="1"/>
</dbReference>
<accession>A0AAN3YVX3</accession>
<dbReference type="Gene3D" id="2.160.10.10">
    <property type="entry name" value="Hexapeptide repeat proteins"/>
    <property type="match status" value="1"/>
</dbReference>
<evidence type="ECO:0000313" key="5">
    <source>
        <dbReference type="Proteomes" id="UP001171165"/>
    </source>
</evidence>
<protein>
    <submittedName>
        <fullName evidence="4">Serine acetyltransferase</fullName>
    </submittedName>
</protein>
<organism evidence="4 5">
    <name type="scientific">Proteus mirabilis</name>
    <dbReference type="NCBI Taxonomy" id="584"/>
    <lineage>
        <taxon>Bacteria</taxon>
        <taxon>Pseudomonadati</taxon>
        <taxon>Pseudomonadota</taxon>
        <taxon>Gammaproteobacteria</taxon>
        <taxon>Enterobacterales</taxon>
        <taxon>Morganellaceae</taxon>
        <taxon>Proteus</taxon>
    </lineage>
</organism>
<comment type="caution">
    <text evidence="4">The sequence shown here is derived from an EMBL/GenBank/DDBJ whole genome shotgun (WGS) entry which is preliminary data.</text>
</comment>
<dbReference type="PANTHER" id="PTHR42811">
    <property type="entry name" value="SERINE ACETYLTRANSFERASE"/>
    <property type="match status" value="1"/>
</dbReference>
<sequence>MNHSQIEFLKLCLQKEVIKSDTKKFSWVRAVRRAWRYPDRRFYFWWRIASYLYQSNKHLEIANFIHRRLQAKYGCDIGLGAKIGAGLSISHYVGLVIAYEAIIGNNFHARQNTTIGIVSSSQKGHIYIGNNVTIGANSCIIGDNIKIGNNVMIGAMSFINKNIPDNCIVHTPKSENHIKHSTINNRRIW</sequence>
<reference evidence="4" key="1">
    <citation type="submission" date="2023-06" db="EMBL/GenBank/DDBJ databases">
        <authorList>
            <consortium name="Clinical and Environmental Microbiology Branch: Whole genome sequencing antimicrobial resistance pathogens in the healthcare setting"/>
        </authorList>
    </citation>
    <scope>NUCLEOTIDE SEQUENCE</scope>
    <source>
        <strain evidence="4">Microbial</strain>
    </source>
</reference>
<dbReference type="Pfam" id="PF00132">
    <property type="entry name" value="Hexapep"/>
    <property type="match status" value="1"/>
</dbReference>
<keyword evidence="3" id="KW-0012">Acyltransferase</keyword>
<dbReference type="InterPro" id="IPR045304">
    <property type="entry name" value="LbH_SAT"/>
</dbReference>
<evidence type="ECO:0000313" key="4">
    <source>
        <dbReference type="EMBL" id="EKW9777270.1"/>
    </source>
</evidence>
<dbReference type="InterPro" id="IPR011004">
    <property type="entry name" value="Trimer_LpxA-like_sf"/>
</dbReference>
<dbReference type="AlphaFoldDB" id="A0AAN3YVX3"/>
<dbReference type="RefSeq" id="WP_080047858.1">
    <property type="nucleotide sequence ID" value="NZ_CP020052.1"/>
</dbReference>
<evidence type="ECO:0000256" key="1">
    <source>
        <dbReference type="ARBA" id="ARBA00007274"/>
    </source>
</evidence>
<dbReference type="SUPFAM" id="SSF51161">
    <property type="entry name" value="Trimeric LpxA-like enzymes"/>
    <property type="match status" value="1"/>
</dbReference>
<proteinExistence type="inferred from homology"/>
<dbReference type="GO" id="GO:0016746">
    <property type="term" value="F:acyltransferase activity"/>
    <property type="evidence" value="ECO:0007669"/>
    <property type="project" value="UniProtKB-KW"/>
</dbReference>
<gene>
    <name evidence="4" type="ORF">PW210_003133</name>
</gene>
<dbReference type="InterPro" id="IPR001451">
    <property type="entry name" value="Hexapep"/>
</dbReference>
<dbReference type="Proteomes" id="UP001171165">
    <property type="component" value="Unassembled WGS sequence"/>
</dbReference>
<keyword evidence="2" id="KW-0808">Transferase</keyword>